<dbReference type="Gene3D" id="2.120.10.80">
    <property type="entry name" value="Kelch-type beta propeller"/>
    <property type="match status" value="1"/>
</dbReference>
<dbReference type="InterPro" id="IPR015915">
    <property type="entry name" value="Kelch-typ_b-propeller"/>
</dbReference>
<dbReference type="InterPro" id="IPR017451">
    <property type="entry name" value="F-box-assoc_interact_dom"/>
</dbReference>
<dbReference type="InterPro" id="IPR050796">
    <property type="entry name" value="SCF_F-box_component"/>
</dbReference>
<keyword evidence="2" id="KW-1185">Reference proteome</keyword>
<dbReference type="SMART" id="SM00256">
    <property type="entry name" value="FBOX"/>
    <property type="match status" value="1"/>
</dbReference>
<dbReference type="PANTHER" id="PTHR31672">
    <property type="entry name" value="BNACNNG10540D PROTEIN"/>
    <property type="match status" value="1"/>
</dbReference>
<reference evidence="2" key="1">
    <citation type="journal article" date="2019" name="Database">
        <title>The radish genome database (RadishGD): an integrated information resource for radish genomics.</title>
        <authorList>
            <person name="Yu H.J."/>
            <person name="Baek S."/>
            <person name="Lee Y.J."/>
            <person name="Cho A."/>
            <person name="Mun J.H."/>
        </authorList>
    </citation>
    <scope>NUCLEOTIDE SEQUENCE [LARGE SCALE GENOMIC DNA]</scope>
    <source>
        <strain evidence="2">cv. WK10039</strain>
    </source>
</reference>
<dbReference type="InterPro" id="IPR001810">
    <property type="entry name" value="F-box_dom"/>
</dbReference>
<evidence type="ECO:0000313" key="2">
    <source>
        <dbReference type="Proteomes" id="UP000504610"/>
    </source>
</evidence>
<dbReference type="PANTHER" id="PTHR31672:SF13">
    <property type="entry name" value="F-BOX PROTEIN CPR30-LIKE"/>
    <property type="match status" value="1"/>
</dbReference>
<dbReference type="InterPro" id="IPR006527">
    <property type="entry name" value="F-box-assoc_dom_typ1"/>
</dbReference>
<gene>
    <name evidence="3" type="primary">LOC108821759</name>
</gene>
<dbReference type="SUPFAM" id="SSF50965">
    <property type="entry name" value="Galactose oxidase, central domain"/>
    <property type="match status" value="1"/>
</dbReference>
<dbReference type="Gene3D" id="1.20.1280.50">
    <property type="match status" value="1"/>
</dbReference>
<evidence type="ECO:0000313" key="3">
    <source>
        <dbReference type="RefSeq" id="XP_018450253.1"/>
    </source>
</evidence>
<reference evidence="3" key="2">
    <citation type="submission" date="2025-08" db="UniProtKB">
        <authorList>
            <consortium name="RefSeq"/>
        </authorList>
    </citation>
    <scope>IDENTIFICATION</scope>
    <source>
        <tissue evidence="3">Leaf</tissue>
    </source>
</reference>
<protein>
    <submittedName>
        <fullName evidence="3">F-box/kelch-repeat protein At1g13200</fullName>
    </submittedName>
</protein>
<dbReference type="PROSITE" id="PS50181">
    <property type="entry name" value="FBOX"/>
    <property type="match status" value="1"/>
</dbReference>
<dbReference type="Pfam" id="PF07734">
    <property type="entry name" value="FBA_1"/>
    <property type="match status" value="1"/>
</dbReference>
<dbReference type="SUPFAM" id="SSF81383">
    <property type="entry name" value="F-box domain"/>
    <property type="match status" value="1"/>
</dbReference>
<sequence length="435" mass="50771">MEATENRVVIASSSQIKRRKIRRIIRKRRRRNEKPVIAPPSLPTDVIEEIFLRLPVKVLIRLRSLSKQWRGTLESLSFAERHLKIAKQSHVKVMVIGEEDHLKGTRGYIPHPDTNVGFRTFCPESGSLLSFTLINFPQGFGDWMYISGNCNGLFCIHSPKYQSIYVVNPATRWLRKLSPARFQILMHKFNTTIEDWMKIINSLFHLAFVKTAADYKLVWLYNSDKYNVDASCPNKGVTKCEIFDFKANTWRYLACTPSYRIFPTQKPAYANGSVYWLTEPHEGRTEVVDFDIHTETFRLLPKIIPAIAGSDPRHIDMCDLDNHLCMSKREHVTKIQEIWRLKPSEDTWEKIFSIDLLSCPSPRTEIRDRFEWSHKDLVEPSSPVAVCKNKKILLSHSRSRGLVKYDLLTKSLDFFYRDHLARRKVTYFQSLISHI</sequence>
<evidence type="ECO:0000259" key="1">
    <source>
        <dbReference type="PROSITE" id="PS50181"/>
    </source>
</evidence>
<dbReference type="GeneID" id="108821759"/>
<accession>A0A6J0KRN7</accession>
<dbReference type="InterPro" id="IPR036047">
    <property type="entry name" value="F-box-like_dom_sf"/>
</dbReference>
<dbReference type="Pfam" id="PF00646">
    <property type="entry name" value="F-box"/>
    <property type="match status" value="1"/>
</dbReference>
<organism evidence="2 3">
    <name type="scientific">Raphanus sativus</name>
    <name type="common">Radish</name>
    <name type="synonym">Raphanus raphanistrum var. sativus</name>
    <dbReference type="NCBI Taxonomy" id="3726"/>
    <lineage>
        <taxon>Eukaryota</taxon>
        <taxon>Viridiplantae</taxon>
        <taxon>Streptophyta</taxon>
        <taxon>Embryophyta</taxon>
        <taxon>Tracheophyta</taxon>
        <taxon>Spermatophyta</taxon>
        <taxon>Magnoliopsida</taxon>
        <taxon>eudicotyledons</taxon>
        <taxon>Gunneridae</taxon>
        <taxon>Pentapetalae</taxon>
        <taxon>rosids</taxon>
        <taxon>malvids</taxon>
        <taxon>Brassicales</taxon>
        <taxon>Brassicaceae</taxon>
        <taxon>Brassiceae</taxon>
        <taxon>Raphanus</taxon>
    </lineage>
</organism>
<dbReference type="NCBIfam" id="TIGR01640">
    <property type="entry name" value="F_box_assoc_1"/>
    <property type="match status" value="1"/>
</dbReference>
<dbReference type="OrthoDB" id="1078874at2759"/>
<dbReference type="RefSeq" id="XP_018450253.1">
    <property type="nucleotide sequence ID" value="XM_018594751.1"/>
</dbReference>
<name>A0A6J0KRN7_RAPSA</name>
<feature type="domain" description="F-box" evidence="1">
    <location>
        <begin position="36"/>
        <end position="82"/>
    </location>
</feature>
<dbReference type="InterPro" id="IPR011043">
    <property type="entry name" value="Gal_Oxase/kelch_b-propeller"/>
</dbReference>
<dbReference type="Proteomes" id="UP000504610">
    <property type="component" value="Chromosome 8"/>
</dbReference>
<dbReference type="KEGG" id="rsz:108821759"/>
<proteinExistence type="predicted"/>
<dbReference type="AlphaFoldDB" id="A0A6J0KRN7"/>